<dbReference type="PROSITE" id="PS00916">
    <property type="entry name" value="PI3_4_KINASE_2"/>
    <property type="match status" value="1"/>
</dbReference>
<keyword evidence="10" id="KW-0418">Kinase</keyword>
<comment type="function">
    <text evidence="14">Acts on phosphatidylinositol (PtdIns) in the first committed step in the production of the second messenger inositol-1,4,5,-trisphosphate.</text>
</comment>
<dbReference type="InterPro" id="IPR042236">
    <property type="entry name" value="PI3K_accessory_sf"/>
</dbReference>
<dbReference type="GO" id="GO:0005524">
    <property type="term" value="F:ATP binding"/>
    <property type="evidence" value="ECO:0007669"/>
    <property type="project" value="UniProtKB-KW"/>
</dbReference>
<evidence type="ECO:0000259" key="19">
    <source>
        <dbReference type="PROSITE" id="PS51545"/>
    </source>
</evidence>
<evidence type="ECO:0000256" key="7">
    <source>
        <dbReference type="ARBA" id="ARBA00022553"/>
    </source>
</evidence>
<protein>
    <recommendedName>
        <fullName evidence="16">Phosphatidylinositol 4-kinase alpha</fullName>
        <ecNumber evidence="4">2.7.1.67</ecNumber>
    </recommendedName>
</protein>
<keyword evidence="12" id="KW-0443">Lipid metabolism</keyword>
<dbReference type="InterPro" id="IPR000403">
    <property type="entry name" value="PI3/4_kinase_cat_dom"/>
</dbReference>
<evidence type="ECO:0000256" key="3">
    <source>
        <dbReference type="ARBA" id="ARBA00006209"/>
    </source>
</evidence>
<dbReference type="GO" id="GO:0046854">
    <property type="term" value="P:phosphatidylinositol phosphate biosynthetic process"/>
    <property type="evidence" value="ECO:0007669"/>
    <property type="project" value="InterPro"/>
</dbReference>
<comment type="subcellular location">
    <subcellularLocation>
        <location evidence="1">Cell membrane</location>
    </subcellularLocation>
    <subcellularLocation>
        <location evidence="2">Cytoplasm</location>
    </subcellularLocation>
</comment>
<evidence type="ECO:0000256" key="10">
    <source>
        <dbReference type="ARBA" id="ARBA00022777"/>
    </source>
</evidence>
<proteinExistence type="inferred from homology"/>
<dbReference type="SUPFAM" id="SSF48371">
    <property type="entry name" value="ARM repeat"/>
    <property type="match status" value="1"/>
</dbReference>
<evidence type="ECO:0000256" key="11">
    <source>
        <dbReference type="ARBA" id="ARBA00022840"/>
    </source>
</evidence>
<evidence type="ECO:0000256" key="8">
    <source>
        <dbReference type="ARBA" id="ARBA00022679"/>
    </source>
</evidence>
<dbReference type="FunFam" id="1.10.1070.11:FF:000005">
    <property type="entry name" value="Phosphatidylinositol 4-kinase, catalytic, alpha"/>
    <property type="match status" value="1"/>
</dbReference>
<feature type="region of interest" description="Disordered" evidence="17">
    <location>
        <begin position="202"/>
        <end position="222"/>
    </location>
</feature>
<keyword evidence="11" id="KW-0067">ATP-binding</keyword>
<dbReference type="GO" id="GO:0005737">
    <property type="term" value="C:cytoplasm"/>
    <property type="evidence" value="ECO:0007669"/>
    <property type="project" value="UniProtKB-SubCell"/>
</dbReference>
<evidence type="ECO:0000256" key="16">
    <source>
        <dbReference type="ARBA" id="ARBA00067500"/>
    </source>
</evidence>
<evidence type="ECO:0000256" key="5">
    <source>
        <dbReference type="ARBA" id="ARBA00022475"/>
    </source>
</evidence>
<feature type="domain" description="PI3K/PI4K catalytic" evidence="18">
    <location>
        <begin position="1637"/>
        <end position="1915"/>
    </location>
</feature>
<evidence type="ECO:0000313" key="20">
    <source>
        <dbReference type="Ensembl" id="ENSCCRP00015012771.1"/>
    </source>
</evidence>
<evidence type="ECO:0000256" key="2">
    <source>
        <dbReference type="ARBA" id="ARBA00004496"/>
    </source>
</evidence>
<comment type="subunit">
    <text evidence="15">Component of a phosphatidylinositol 4-kinase (PI4K) complex, composed of PI4KA, EFR3 (EFR3A or EFR3B), TTC7 (TTC7A or TTC7B) and HYCC (HYCC1 or HYCC2). Interacts with TMEM150A; regulating recruitment to the plasma membrane. Interacts with TTC7A.</text>
</comment>
<dbReference type="InterPro" id="IPR018936">
    <property type="entry name" value="PI3/4_kinase_CS"/>
</dbReference>
<dbReference type="SMART" id="SM00145">
    <property type="entry name" value="PI3Ka"/>
    <property type="match status" value="1"/>
</dbReference>
<dbReference type="InterPro" id="IPR045495">
    <property type="entry name" value="PI4K_N"/>
</dbReference>
<dbReference type="InterPro" id="IPR011009">
    <property type="entry name" value="Kinase-like_dom_sf"/>
</dbReference>
<feature type="compositionally biased region" description="Low complexity" evidence="17">
    <location>
        <begin position="202"/>
        <end position="212"/>
    </location>
</feature>
<dbReference type="Gene3D" id="1.25.40.70">
    <property type="entry name" value="Phosphatidylinositol 3-kinase, accessory domain (PIK)"/>
    <property type="match status" value="1"/>
</dbReference>
<evidence type="ECO:0000256" key="14">
    <source>
        <dbReference type="ARBA" id="ARBA00056014"/>
    </source>
</evidence>
<dbReference type="Pfam" id="PF00454">
    <property type="entry name" value="PI3_PI4_kinase"/>
    <property type="match status" value="1"/>
</dbReference>
<dbReference type="InterPro" id="IPR016024">
    <property type="entry name" value="ARM-type_fold"/>
</dbReference>
<evidence type="ECO:0000256" key="13">
    <source>
        <dbReference type="ARBA" id="ARBA00023136"/>
    </source>
</evidence>
<evidence type="ECO:0000256" key="15">
    <source>
        <dbReference type="ARBA" id="ARBA00062776"/>
    </source>
</evidence>
<keyword evidence="5" id="KW-1003">Cell membrane</keyword>
<evidence type="ECO:0000256" key="1">
    <source>
        <dbReference type="ARBA" id="ARBA00004236"/>
    </source>
</evidence>
<keyword evidence="9" id="KW-0547">Nucleotide-binding</keyword>
<dbReference type="GO" id="GO:0048015">
    <property type="term" value="P:phosphatidylinositol-mediated signaling"/>
    <property type="evidence" value="ECO:0007669"/>
    <property type="project" value="TreeGrafter"/>
</dbReference>
<dbReference type="PROSITE" id="PS51545">
    <property type="entry name" value="PIK_HELICAL"/>
    <property type="match status" value="1"/>
</dbReference>
<comment type="similarity">
    <text evidence="3">Belongs to the PI3/PI4-kinase family. Type III PI4K subfamily.</text>
</comment>
<feature type="domain" description="PIK helical" evidence="19">
    <location>
        <begin position="1336"/>
        <end position="1547"/>
    </location>
</feature>
<evidence type="ECO:0000313" key="21">
    <source>
        <dbReference type="Proteomes" id="UP000694700"/>
    </source>
</evidence>
<dbReference type="Gene3D" id="3.30.1010.10">
    <property type="entry name" value="Phosphatidylinositol 3-kinase Catalytic Subunit, Chain A, domain 4"/>
    <property type="match status" value="1"/>
</dbReference>
<sequence length="1931" mass="217980">MCAVAFRSRGTSRGFFFNTVLSLARSLAAHRPAPLDKVQKLQCMCPVDIRGVFQLDERRRDAVIALGIFLVESELQHKDTIVPYLLGLLKGLPRVQWIEESSERKGRETLPIAENFSFCLVTMLSDVAQMDESMRIQVSFGRYSNTEEPLLSKLFPRVSPQPLGTGAGEEVTRRRSFNDFRSILPSSLLTACQSDTLRHKTSSVSSISQQASPERAGLPPGSPVDPSAPYFEAGSYLPDGSAVDPDYYFSTISSSFSVSPLFTGSNSKGFDVPLDLLRQLLQMVKNLLISGYLLSLFQVNASANLYYKTFSDPLYVAIFKMLRDTLYYMKDLQVSFVKEVHDFVLEQFSSSQSELQRILHDVEYLHSELNPLKLRCQANAACVDLMVWAIKINVTNEHSQSTFSSHSSRKSQPSMYEQLRDISIDNICRCLKAGLCMDSVIVEAFLASLSNRLYISQENDKDAHLIPDHTIQALGHIAVALRDTPRVMEPILQILQQKFCQPPSRLDVLIIDQLGCMVITGNQYIYQEVWNLFQQISVKASSMVYSTKDYKDHGYRHCSLAVINALANIAANLQTEQMVDELLVNLLELFVQLGLEGKRASERASEKGPALKASSSAGNLGVLIPVIAVLTKRLLPIKEAKPRLQKLFRDFWLYSVVMGFAVEGSGLWPEEWYEGVCEIATKSPLLTFPSGEPLRSELQYNSALKNDTVTPAELNDLRGTIINLLDPPPEVAALINKLDFAMSTYLLSVYRLEYMRVLRSLDSDRFQVMFRYFEDRAIQKDKSGMMQCVIAVGDKVFDVFLQMMADKEKTKAHEEELENHAQFLLVNFNHIHKRIRRVADKYLSGLAETFPHLLWSGRVLKTMLDILQTLSLSLSASIVKDFAARCGEILKEAMKWAPSVTKSHLQEYLNKHQNWVSGLSQHTGLAMATESILHFAGYNRQSTSLGTTQLTERPACVKKDYSNFMASLNLRNRYAGEVAGMIHFSEATGSTSDLNKLMIRQMNEALDGGQPEAFTEAMFKMAALLISSKEWDPQLLHQLCWSPLKMFTENGMETAIACWEWLLAARTGVEVPFMREMAGAWQMTVELKMGLFSDTQVEADPLAASEESQPVPCPPDVTPHYTWIEFLVQRFEIAKYSSADQVEIFGSLLQRSLSLNVGGPKSSLNRHVAAIGPRFRLLTLGLALLHSDVVTNATIRNVLREKIYSTAFDYFSVASKFPTQGDKHLREDISIMIRFYASILSDKKYLAASQLVPPVMNATDPRNNMDMTMGSRQQSTQGWINTYPLSSGMSTTSKKSGMSKKSNRGTQLHKYYMKRRTLLLALLASEIERLTTWYNPLSTQELAIATEQSVETSISNWRSKYINLSEKQWKDNVNLAWSIAPYLAMQLPARFKNADAIVAEVTRLVRLDPGAVSDVPEAVKFLVTWHTIDADSPELSHILCWAPADPPTGLSYFSSMYPPHPLTAQYGVKVLRSFPPDAILFYIPQIVQSLRYDKMGYVREYILWAAQKSQLLAHQFIWNMKTNIYLDEEGQQKDPDIGELLEQMVEEITHSLSGPAKDFYQREFDFFNKITNVSAIIKPVPKGDERKRACLKALSEIKVQPGCYLPSNPEAIVLDIDYKSGTPMQSAAKAPYLAKFKVKRCGVSELEKEGLRCPSDSQDEGDENPETAQKVCWQAAIFKVGDDCRQDMLALQIIGLFKNIFQLVGLDLFVFPYRVVATAPGCGVIECIPDCKSRDQLGRQTDFGMYDYFRNQYGDESTLAFQKARYNFIRSMAAYSLLLFLLQIKDRHNGNIMLDSKGHLIHIDFGFMFESSPGGNLGWEPDIKLTDEMVMIMGGKMEATPFKWFMEMCVRGYLAVRPYMDAVVSLVTLMLDTGLPCFRGQTIKLLKQRFNPNMSEKEAAAFMIKVIERCFLSSRSKTYDMLQYYQNQIPY</sequence>
<organism evidence="20 21">
    <name type="scientific">Cyprinus carpio</name>
    <name type="common">Common carp</name>
    <dbReference type="NCBI Taxonomy" id="7962"/>
    <lineage>
        <taxon>Eukaryota</taxon>
        <taxon>Metazoa</taxon>
        <taxon>Chordata</taxon>
        <taxon>Craniata</taxon>
        <taxon>Vertebrata</taxon>
        <taxon>Euteleostomi</taxon>
        <taxon>Actinopterygii</taxon>
        <taxon>Neopterygii</taxon>
        <taxon>Teleostei</taxon>
        <taxon>Ostariophysi</taxon>
        <taxon>Cypriniformes</taxon>
        <taxon>Cyprinidae</taxon>
        <taxon>Cyprininae</taxon>
        <taxon>Cyprinus</taxon>
    </lineage>
</organism>
<dbReference type="GO" id="GO:0005886">
    <property type="term" value="C:plasma membrane"/>
    <property type="evidence" value="ECO:0007669"/>
    <property type="project" value="UniProtKB-SubCell"/>
</dbReference>
<dbReference type="InterPro" id="IPR015433">
    <property type="entry name" value="PI3/4_kinase"/>
</dbReference>
<keyword evidence="13" id="KW-0472">Membrane</keyword>
<dbReference type="CDD" id="cd05167">
    <property type="entry name" value="PI4Kc_III_alpha"/>
    <property type="match status" value="1"/>
</dbReference>
<dbReference type="PANTHER" id="PTHR10048">
    <property type="entry name" value="PHOSPHATIDYLINOSITOL KINASE"/>
    <property type="match status" value="1"/>
</dbReference>
<dbReference type="Pfam" id="PF00613">
    <property type="entry name" value="PI3Ka"/>
    <property type="match status" value="1"/>
</dbReference>
<keyword evidence="7" id="KW-0597">Phosphoprotein</keyword>
<keyword evidence="8" id="KW-0808">Transferase</keyword>
<evidence type="ECO:0000256" key="9">
    <source>
        <dbReference type="ARBA" id="ARBA00022741"/>
    </source>
</evidence>
<dbReference type="InterPro" id="IPR036940">
    <property type="entry name" value="PI3/4_kinase_cat_sf"/>
</dbReference>
<dbReference type="Pfam" id="PF19274">
    <property type="entry name" value="PI4K_N"/>
    <property type="match status" value="3"/>
</dbReference>
<dbReference type="SUPFAM" id="SSF56112">
    <property type="entry name" value="Protein kinase-like (PK-like)"/>
    <property type="match status" value="1"/>
</dbReference>
<dbReference type="GO" id="GO:0004430">
    <property type="term" value="F:1-phosphatidylinositol 4-kinase activity"/>
    <property type="evidence" value="ECO:0007669"/>
    <property type="project" value="UniProtKB-EC"/>
</dbReference>
<evidence type="ECO:0000256" key="4">
    <source>
        <dbReference type="ARBA" id="ARBA00012169"/>
    </source>
</evidence>
<dbReference type="Gene3D" id="1.10.1070.11">
    <property type="entry name" value="Phosphatidylinositol 3-/4-kinase, catalytic domain"/>
    <property type="match status" value="1"/>
</dbReference>
<evidence type="ECO:0000256" key="17">
    <source>
        <dbReference type="SAM" id="MobiDB-lite"/>
    </source>
</evidence>
<accession>A0A8C1SVU3</accession>
<evidence type="ECO:0000256" key="12">
    <source>
        <dbReference type="ARBA" id="ARBA00023098"/>
    </source>
</evidence>
<dbReference type="Ensembl" id="ENSCCRT00015013228.1">
    <property type="protein sequence ID" value="ENSCCRP00015012771.1"/>
    <property type="gene ID" value="ENSCCRG00015005489.1"/>
</dbReference>
<dbReference type="SMART" id="SM00146">
    <property type="entry name" value="PI3Kc"/>
    <property type="match status" value="1"/>
</dbReference>
<reference evidence="20" key="1">
    <citation type="submission" date="2025-08" db="UniProtKB">
        <authorList>
            <consortium name="Ensembl"/>
        </authorList>
    </citation>
    <scope>IDENTIFICATION</scope>
</reference>
<dbReference type="PROSITE" id="PS50290">
    <property type="entry name" value="PI3_4_KINASE_3"/>
    <property type="match status" value="1"/>
</dbReference>
<dbReference type="FunFam" id="1.25.40.70:FF:000002">
    <property type="entry name" value="Phosphatidylinositol 4-kinase, catalytic, alpha"/>
    <property type="match status" value="1"/>
</dbReference>
<dbReference type="InterPro" id="IPR001263">
    <property type="entry name" value="PI3K_accessory_dom"/>
</dbReference>
<dbReference type="PANTHER" id="PTHR10048:SF15">
    <property type="entry name" value="PHOSPHATIDYLINOSITOL 4-KINASE ALPHA"/>
    <property type="match status" value="1"/>
</dbReference>
<evidence type="ECO:0000259" key="18">
    <source>
        <dbReference type="PROSITE" id="PS50290"/>
    </source>
</evidence>
<dbReference type="FunFam" id="3.30.1010.10:FF:000009">
    <property type="entry name" value="Phosphatidylinositol 4-kinase, catalytic, alpha"/>
    <property type="match status" value="1"/>
</dbReference>
<dbReference type="PROSITE" id="PS00915">
    <property type="entry name" value="PI3_4_KINASE_1"/>
    <property type="match status" value="1"/>
</dbReference>
<evidence type="ECO:0000256" key="6">
    <source>
        <dbReference type="ARBA" id="ARBA00022490"/>
    </source>
</evidence>
<dbReference type="Proteomes" id="UP000694700">
    <property type="component" value="Unplaced"/>
</dbReference>
<dbReference type="EC" id="2.7.1.67" evidence="4"/>
<keyword evidence="6" id="KW-0963">Cytoplasm</keyword>
<name>A0A8C1SVU3_CYPCA</name>
<dbReference type="CDD" id="cd00871">
    <property type="entry name" value="PI4Ka"/>
    <property type="match status" value="1"/>
</dbReference>